<accession>A0ABV9Q0Q1</accession>
<dbReference type="Proteomes" id="UP001596002">
    <property type="component" value="Unassembled WGS sequence"/>
</dbReference>
<evidence type="ECO:0000313" key="2">
    <source>
        <dbReference type="Proteomes" id="UP001596002"/>
    </source>
</evidence>
<dbReference type="EMBL" id="JBHSHC010000064">
    <property type="protein sequence ID" value="MFC4767493.1"/>
    <property type="molecule type" value="Genomic_DNA"/>
</dbReference>
<protein>
    <submittedName>
        <fullName evidence="1">GrpB family protein</fullName>
    </submittedName>
</protein>
<dbReference type="InterPro" id="IPR007344">
    <property type="entry name" value="GrpB/CoaE"/>
</dbReference>
<dbReference type="InterPro" id="IPR043519">
    <property type="entry name" value="NT_sf"/>
</dbReference>
<sequence length="165" mass="19236">MEIVHFSNVGDFRHKAERLFEEQKRRIEERLPNADIQHVGSTAVPGSLTKGDVDIQVRVLPEVFSIAIQVLSSLYSPNEGSVSTDSFRAFKDDTLDPPLGVQLSVIGSEYDFFWKLRNVLLANETYRQEYDELKKRFHGKDMDEYRTEKNKFFKRLMTTPEYLQL</sequence>
<dbReference type="Pfam" id="PF04229">
    <property type="entry name" value="GrpB"/>
    <property type="match status" value="1"/>
</dbReference>
<dbReference type="PANTHER" id="PTHR34822:SF1">
    <property type="entry name" value="GRPB FAMILY PROTEIN"/>
    <property type="match status" value="1"/>
</dbReference>
<dbReference type="RefSeq" id="WP_380025415.1">
    <property type="nucleotide sequence ID" value="NZ_JBHSHC010000064.1"/>
</dbReference>
<organism evidence="1 2">
    <name type="scientific">Effusibacillus consociatus</name>
    <dbReference type="NCBI Taxonomy" id="1117041"/>
    <lineage>
        <taxon>Bacteria</taxon>
        <taxon>Bacillati</taxon>
        <taxon>Bacillota</taxon>
        <taxon>Bacilli</taxon>
        <taxon>Bacillales</taxon>
        <taxon>Alicyclobacillaceae</taxon>
        <taxon>Effusibacillus</taxon>
    </lineage>
</organism>
<name>A0ABV9Q0Q1_9BACL</name>
<comment type="caution">
    <text evidence="1">The sequence shown here is derived from an EMBL/GenBank/DDBJ whole genome shotgun (WGS) entry which is preliminary data.</text>
</comment>
<evidence type="ECO:0000313" key="1">
    <source>
        <dbReference type="EMBL" id="MFC4767493.1"/>
    </source>
</evidence>
<proteinExistence type="predicted"/>
<dbReference type="PANTHER" id="PTHR34822">
    <property type="entry name" value="GRPB DOMAIN PROTEIN (AFU_ORTHOLOGUE AFUA_1G01530)"/>
    <property type="match status" value="1"/>
</dbReference>
<dbReference type="SUPFAM" id="SSF81301">
    <property type="entry name" value="Nucleotidyltransferase"/>
    <property type="match status" value="1"/>
</dbReference>
<keyword evidence="2" id="KW-1185">Reference proteome</keyword>
<dbReference type="Gene3D" id="3.30.460.10">
    <property type="entry name" value="Beta Polymerase, domain 2"/>
    <property type="match status" value="1"/>
</dbReference>
<gene>
    <name evidence="1" type="ORF">ACFO8Q_08975</name>
</gene>
<reference evidence="2" key="1">
    <citation type="journal article" date="2019" name="Int. J. Syst. Evol. Microbiol.">
        <title>The Global Catalogue of Microorganisms (GCM) 10K type strain sequencing project: providing services to taxonomists for standard genome sequencing and annotation.</title>
        <authorList>
            <consortium name="The Broad Institute Genomics Platform"/>
            <consortium name="The Broad Institute Genome Sequencing Center for Infectious Disease"/>
            <person name="Wu L."/>
            <person name="Ma J."/>
        </authorList>
    </citation>
    <scope>NUCLEOTIDE SEQUENCE [LARGE SCALE GENOMIC DNA]</scope>
    <source>
        <strain evidence="2">WYCCWR 12678</strain>
    </source>
</reference>